<dbReference type="SUPFAM" id="SSF52047">
    <property type="entry name" value="RNI-like"/>
    <property type="match status" value="1"/>
</dbReference>
<comment type="caution">
    <text evidence="1">The sequence shown here is derived from an EMBL/GenBank/DDBJ whole genome shotgun (WGS) entry which is preliminary data.</text>
</comment>
<dbReference type="Proteomes" id="UP001362999">
    <property type="component" value="Unassembled WGS sequence"/>
</dbReference>
<organism evidence="1 2">
    <name type="scientific">Favolaschia claudopus</name>
    <dbReference type="NCBI Taxonomy" id="2862362"/>
    <lineage>
        <taxon>Eukaryota</taxon>
        <taxon>Fungi</taxon>
        <taxon>Dikarya</taxon>
        <taxon>Basidiomycota</taxon>
        <taxon>Agaricomycotina</taxon>
        <taxon>Agaricomycetes</taxon>
        <taxon>Agaricomycetidae</taxon>
        <taxon>Agaricales</taxon>
        <taxon>Marasmiineae</taxon>
        <taxon>Mycenaceae</taxon>
        <taxon>Favolaschia</taxon>
    </lineage>
</organism>
<accession>A0AAW0CGJ0</accession>
<protein>
    <recommendedName>
        <fullName evidence="3">F-box domain-containing protein</fullName>
    </recommendedName>
</protein>
<evidence type="ECO:0000313" key="1">
    <source>
        <dbReference type="EMBL" id="KAK7038181.1"/>
    </source>
</evidence>
<dbReference type="AlphaFoldDB" id="A0AAW0CGJ0"/>
<evidence type="ECO:0000313" key="2">
    <source>
        <dbReference type="Proteomes" id="UP001362999"/>
    </source>
</evidence>
<reference evidence="1 2" key="1">
    <citation type="journal article" date="2024" name="J Genomics">
        <title>Draft genome sequencing and assembly of Favolaschia claudopus CIRM-BRFM 2984 isolated from oak limbs.</title>
        <authorList>
            <person name="Navarro D."/>
            <person name="Drula E."/>
            <person name="Chaduli D."/>
            <person name="Cazenave R."/>
            <person name="Ahrendt S."/>
            <person name="Wang J."/>
            <person name="Lipzen A."/>
            <person name="Daum C."/>
            <person name="Barry K."/>
            <person name="Grigoriev I.V."/>
            <person name="Favel A."/>
            <person name="Rosso M.N."/>
            <person name="Martin F."/>
        </authorList>
    </citation>
    <scope>NUCLEOTIDE SEQUENCE [LARGE SCALE GENOMIC DNA]</scope>
    <source>
        <strain evidence="1 2">CIRM-BRFM 2984</strain>
    </source>
</reference>
<name>A0AAW0CGJ0_9AGAR</name>
<evidence type="ECO:0008006" key="3">
    <source>
        <dbReference type="Google" id="ProtNLM"/>
    </source>
</evidence>
<sequence length="660" mass="76529">MANLQTTSNTLHNSTNMIRDDSLWDRLMEPENCDPISKAVRNGLQDIPGLITQLDGYLIIPANRKLCRELQPLFDSNDLLRDAQIATVKNFAAEQDTLISETEKQLDILEPLLLRLKLEVKETLRYRARLIENLNELSDLRRKCSGVLSPIRQLPPEIIREIFNYLAPTLKNNHRLEARSQYMELLNPPPPRTEIPWFLGQICSRWRKIALGMRPLWSLTDMTQPTSSHHREECRPLRPDEDEMENVSHSQLEEYATALRDCMQPRLEWVEECLERVRDGAMVVRVAYYDDDHTVPLYKLIQRYSHRWAHLELADIPEWHLANFFRSFADSEWRLRSLALDFSRLLTTHRLDSLTCPPSLTRLRLDEVELTRNSVRAIPWEQLVHYSEANCLWPDSQDRCAHYARLVSVTHLCLKFAQEPLQPRPMRLPVLRHVWLSCQGTQALLLAYLDTPVLETLVYIHRNSANPVPSYLALPSSLSHLKILRLEIYDLIHPVDKTAILRGSPLLTEFFLFQRGHRLCDLETLLTTVEDGNRQPLGANLEVIRFGWDPEKSSGFDRHGICHEVARLIRARAECGTVSRIREFTLYDQNIHALEDHQDACFRWHHTEKAHKHNVEDFDESASLGWGRDCKIFARSPKEASNDIEEGHFCSTLAASCLGI</sequence>
<keyword evidence="2" id="KW-1185">Reference proteome</keyword>
<gene>
    <name evidence="1" type="ORF">R3P38DRAFT_539410</name>
</gene>
<proteinExistence type="predicted"/>
<dbReference type="EMBL" id="JAWWNJ010000017">
    <property type="protein sequence ID" value="KAK7038181.1"/>
    <property type="molecule type" value="Genomic_DNA"/>
</dbReference>